<sequence>SQPFLEEVTTESWNRFTNEFQHYLSLGGEQKWPALCSVSALRFISTISGVTEFSLESQRDHAFMKTEGLFAATTTIEVYDKLRLLKMRRPLTLDNYLKNVQKFIDTEARSHAKTDPKKVIDIFVHGLQPERLVDRISSVLKSTEKDLSRVVAV</sequence>
<keyword evidence="2" id="KW-1185">Reference proteome</keyword>
<evidence type="ECO:0000313" key="2">
    <source>
        <dbReference type="Proteomes" id="UP001057375"/>
    </source>
</evidence>
<name>A0ABQ5K5A6_9EUKA</name>
<dbReference type="EMBL" id="BQXS01007445">
    <property type="protein sequence ID" value="GKT27761.1"/>
    <property type="molecule type" value="Genomic_DNA"/>
</dbReference>
<protein>
    <submittedName>
        <fullName evidence="1">Uncharacterized protein</fullName>
    </submittedName>
</protein>
<accession>A0ABQ5K5A6</accession>
<gene>
    <name evidence="1" type="ORF">ADUPG1_004781</name>
</gene>
<feature type="non-terminal residue" evidence="1">
    <location>
        <position position="1"/>
    </location>
</feature>
<dbReference type="Proteomes" id="UP001057375">
    <property type="component" value="Unassembled WGS sequence"/>
</dbReference>
<proteinExistence type="predicted"/>
<evidence type="ECO:0000313" key="1">
    <source>
        <dbReference type="EMBL" id="GKT27761.1"/>
    </source>
</evidence>
<organism evidence="1 2">
    <name type="scientific">Aduncisulcus paluster</name>
    <dbReference type="NCBI Taxonomy" id="2918883"/>
    <lineage>
        <taxon>Eukaryota</taxon>
        <taxon>Metamonada</taxon>
        <taxon>Carpediemonas-like organisms</taxon>
        <taxon>Aduncisulcus</taxon>
    </lineage>
</organism>
<comment type="caution">
    <text evidence="1">The sequence shown here is derived from an EMBL/GenBank/DDBJ whole genome shotgun (WGS) entry which is preliminary data.</text>
</comment>
<reference evidence="1" key="1">
    <citation type="submission" date="2022-03" db="EMBL/GenBank/DDBJ databases">
        <title>Draft genome sequence of Aduncisulcus paluster, a free-living microaerophilic Fornicata.</title>
        <authorList>
            <person name="Yuyama I."/>
            <person name="Kume K."/>
            <person name="Tamura T."/>
            <person name="Inagaki Y."/>
            <person name="Hashimoto T."/>
        </authorList>
    </citation>
    <scope>NUCLEOTIDE SEQUENCE</scope>
    <source>
        <strain evidence="1">NY0171</strain>
    </source>
</reference>
<feature type="non-terminal residue" evidence="1">
    <location>
        <position position="153"/>
    </location>
</feature>